<keyword evidence="3" id="KW-1185">Reference proteome</keyword>
<dbReference type="RefSeq" id="WP_203165622.1">
    <property type="nucleotide sequence ID" value="NZ_JAEVLS010000001.1"/>
</dbReference>
<accession>A0ABS1WRQ8</accession>
<sequence length="540" mass="55012">MQYLPGARGVAGLVLIGLLAGCGSGGGDGAAETQISTNAIVFRASSPSATVAPQSFTASFGEDIAHVAVVHSGNAIASATSVLNGRTAEITVTPTAANTIGPGKFTGAVAVTGYTCADATCTRMSAGSTESVSIDYQISPVLERVTPYVATAGVSDQVLIRGFGFRNFNVNAVSFGDVAGTEVRVNDNGTELLATHPALAAGTYTIRLSAPDHDGEIPSAVNLLVQDPIAFAATTLDHLAGTTTVRSLEYDPERRALLLTTDAPSNPLVRYAFQDGAWAAPAQVNGFLGAALSANGSQIFGITANTLVPVDPVTLALGTAVTAPSLEANSALKNIVVGNDNRALITTSLPTSGTTPAYIYDPASNALLIVTSPELNNGTPVISAIRTAAVIVQGDPSLTTDVPVYLYETATNSITATITPTLRQNAVVPAVDRRFSRVVINGVRVYSGAFALLGTLPDTTVAVALKPDGTRAYAYDPTAGGILVYDISVDRDEAAYTALGPATPLAGDPGPGVRMTITPDGGTLFVAGGARIVVQPTPAL</sequence>
<organism evidence="2 3">
    <name type="scientific">Steroidobacter gossypii</name>
    <dbReference type="NCBI Taxonomy" id="2805490"/>
    <lineage>
        <taxon>Bacteria</taxon>
        <taxon>Pseudomonadati</taxon>
        <taxon>Pseudomonadota</taxon>
        <taxon>Gammaproteobacteria</taxon>
        <taxon>Steroidobacterales</taxon>
        <taxon>Steroidobacteraceae</taxon>
        <taxon>Steroidobacter</taxon>
    </lineage>
</organism>
<comment type="caution">
    <text evidence="2">The sequence shown here is derived from an EMBL/GenBank/DDBJ whole genome shotgun (WGS) entry which is preliminary data.</text>
</comment>
<evidence type="ECO:0000313" key="3">
    <source>
        <dbReference type="Proteomes" id="UP000661077"/>
    </source>
</evidence>
<proteinExistence type="predicted"/>
<name>A0ABS1WRQ8_9GAMM</name>
<dbReference type="Gene3D" id="2.60.40.10">
    <property type="entry name" value="Immunoglobulins"/>
    <property type="match status" value="1"/>
</dbReference>
<feature type="domain" description="IPT/TIG" evidence="1">
    <location>
        <begin position="140"/>
        <end position="214"/>
    </location>
</feature>
<gene>
    <name evidence="2" type="ORF">JM946_02850</name>
</gene>
<reference evidence="2 3" key="1">
    <citation type="journal article" date="2021" name="Int. J. Syst. Evol. Microbiol.">
        <title>Steroidobacter gossypii sp. nov., isolated from soil of cotton cropping field.</title>
        <authorList>
            <person name="Huang R."/>
            <person name="Yang S."/>
            <person name="Zhen C."/>
            <person name="Liu W."/>
        </authorList>
    </citation>
    <scope>NUCLEOTIDE SEQUENCE [LARGE SCALE GENOMIC DNA]</scope>
    <source>
        <strain evidence="2 3">S1-65</strain>
    </source>
</reference>
<dbReference type="InterPro" id="IPR013783">
    <property type="entry name" value="Ig-like_fold"/>
</dbReference>
<evidence type="ECO:0000313" key="2">
    <source>
        <dbReference type="EMBL" id="MBM0103661.1"/>
    </source>
</evidence>
<dbReference type="SUPFAM" id="SSF63829">
    <property type="entry name" value="Calcium-dependent phosphotriesterase"/>
    <property type="match status" value="1"/>
</dbReference>
<protein>
    <recommendedName>
        <fullName evidence="1">IPT/TIG domain-containing protein</fullName>
    </recommendedName>
</protein>
<dbReference type="SUPFAM" id="SSF81296">
    <property type="entry name" value="E set domains"/>
    <property type="match status" value="1"/>
</dbReference>
<dbReference type="EMBL" id="JAEVLS010000001">
    <property type="protein sequence ID" value="MBM0103661.1"/>
    <property type="molecule type" value="Genomic_DNA"/>
</dbReference>
<dbReference type="Proteomes" id="UP000661077">
    <property type="component" value="Unassembled WGS sequence"/>
</dbReference>
<dbReference type="InterPro" id="IPR014756">
    <property type="entry name" value="Ig_E-set"/>
</dbReference>
<evidence type="ECO:0000259" key="1">
    <source>
        <dbReference type="Pfam" id="PF01833"/>
    </source>
</evidence>
<dbReference type="Pfam" id="PF01833">
    <property type="entry name" value="TIG"/>
    <property type="match status" value="1"/>
</dbReference>
<dbReference type="InterPro" id="IPR002909">
    <property type="entry name" value="IPT_dom"/>
</dbReference>